<sequence>MHSICWVICAFSWIYINPNAALGEQPQPERLYTLAAGTEVHLRLLETVASHTHKRGDRFKLEVAQPIAIDESIVVPAGSPAIGEVVHAAKPGMSGKAGELILATRALSIGEHEVKLRSFTAGNGENRLALATGLGVTLGIPALFVVGKNLVLPAGTDVYAKVTADTVLPSVLEVGAGEVSQPAITESSTEISNNEAD</sequence>
<evidence type="ECO:0000313" key="2">
    <source>
        <dbReference type="Proteomes" id="UP000445000"/>
    </source>
</evidence>
<dbReference type="EMBL" id="BLJN01000003">
    <property type="protein sequence ID" value="GFE81522.1"/>
    <property type="molecule type" value="Genomic_DNA"/>
</dbReference>
<keyword evidence="2" id="KW-1185">Reference proteome</keyword>
<dbReference type="RefSeq" id="WP_161813159.1">
    <property type="nucleotide sequence ID" value="NZ_BLJN01000003.1"/>
</dbReference>
<gene>
    <name evidence="1" type="ORF">GCM10011487_35220</name>
</gene>
<reference evidence="2" key="1">
    <citation type="submission" date="2020-01" db="EMBL/GenBank/DDBJ databases">
        <title>'Steroidobacter agaridevorans' sp. nov., agar-degrading bacteria isolated from rhizosphere soils.</title>
        <authorList>
            <person name="Ikenaga M."/>
            <person name="Kataoka M."/>
            <person name="Murouchi A."/>
            <person name="Katsuragi S."/>
            <person name="Sakai M."/>
        </authorList>
    </citation>
    <scope>NUCLEOTIDE SEQUENCE [LARGE SCALE GENOMIC DNA]</scope>
    <source>
        <strain evidence="2">YU21-B</strain>
    </source>
</reference>
<dbReference type="AlphaFoldDB" id="A0A829YFW7"/>
<protein>
    <submittedName>
        <fullName evidence="1">Uncharacterized protein</fullName>
    </submittedName>
</protein>
<organism evidence="1 2">
    <name type="scientific">Steroidobacter agaridevorans</name>
    <dbReference type="NCBI Taxonomy" id="2695856"/>
    <lineage>
        <taxon>Bacteria</taxon>
        <taxon>Pseudomonadati</taxon>
        <taxon>Pseudomonadota</taxon>
        <taxon>Gammaproteobacteria</taxon>
        <taxon>Steroidobacterales</taxon>
        <taxon>Steroidobacteraceae</taxon>
        <taxon>Steroidobacter</taxon>
    </lineage>
</organism>
<proteinExistence type="predicted"/>
<name>A0A829YFW7_9GAMM</name>
<evidence type="ECO:0000313" key="1">
    <source>
        <dbReference type="EMBL" id="GFE81522.1"/>
    </source>
</evidence>
<dbReference type="Proteomes" id="UP000445000">
    <property type="component" value="Unassembled WGS sequence"/>
</dbReference>
<accession>A0A829YFW7</accession>
<comment type="caution">
    <text evidence="1">The sequence shown here is derived from an EMBL/GenBank/DDBJ whole genome shotgun (WGS) entry which is preliminary data.</text>
</comment>